<sequence>MTDQNYPDPTTVDSSVDSSQTQVCLPRCHLIRQNVERIALNPIIGEHRGKNTALTNTTLRKIIRSRSSIIIDIEHALTNE</sequence>
<dbReference type="AlphaFoldDB" id="A0A4S8QMA6"/>
<evidence type="ECO:0000313" key="2">
    <source>
        <dbReference type="EMBL" id="THV45111.1"/>
    </source>
</evidence>
<name>A0A4S8QMA6_9HELO</name>
<feature type="region of interest" description="Disordered" evidence="1">
    <location>
        <begin position="1"/>
        <end position="20"/>
    </location>
</feature>
<protein>
    <submittedName>
        <fullName evidence="2">Uncharacterized protein</fullName>
    </submittedName>
</protein>
<reference evidence="2 3" key="1">
    <citation type="submission" date="2017-12" db="EMBL/GenBank/DDBJ databases">
        <title>Comparative genomics of Botrytis spp.</title>
        <authorList>
            <person name="Valero-Jimenez C.A."/>
            <person name="Tapia P."/>
            <person name="Veloso J."/>
            <person name="Silva-Moreno E."/>
            <person name="Staats M."/>
            <person name="Valdes J.H."/>
            <person name="Van Kan J.A.L."/>
        </authorList>
    </citation>
    <scope>NUCLEOTIDE SEQUENCE [LARGE SCALE GENOMIC DNA]</scope>
    <source>
        <strain evidence="2 3">MUCL435</strain>
    </source>
</reference>
<accession>A0A4S8QMA6</accession>
<dbReference type="EMBL" id="PQXL01000528">
    <property type="protein sequence ID" value="THV45111.1"/>
    <property type="molecule type" value="Genomic_DNA"/>
</dbReference>
<feature type="compositionally biased region" description="Low complexity" evidence="1">
    <location>
        <begin position="7"/>
        <end position="20"/>
    </location>
</feature>
<evidence type="ECO:0000256" key="1">
    <source>
        <dbReference type="SAM" id="MobiDB-lite"/>
    </source>
</evidence>
<proteinExistence type="predicted"/>
<gene>
    <name evidence="2" type="ORF">BGAL_0529g00070</name>
</gene>
<dbReference type="Proteomes" id="UP000308671">
    <property type="component" value="Unassembled WGS sequence"/>
</dbReference>
<organism evidence="2 3">
    <name type="scientific">Botrytis galanthina</name>
    <dbReference type="NCBI Taxonomy" id="278940"/>
    <lineage>
        <taxon>Eukaryota</taxon>
        <taxon>Fungi</taxon>
        <taxon>Dikarya</taxon>
        <taxon>Ascomycota</taxon>
        <taxon>Pezizomycotina</taxon>
        <taxon>Leotiomycetes</taxon>
        <taxon>Helotiales</taxon>
        <taxon>Sclerotiniaceae</taxon>
        <taxon>Botrytis</taxon>
    </lineage>
</organism>
<comment type="caution">
    <text evidence="2">The sequence shown here is derived from an EMBL/GenBank/DDBJ whole genome shotgun (WGS) entry which is preliminary data.</text>
</comment>
<keyword evidence="3" id="KW-1185">Reference proteome</keyword>
<evidence type="ECO:0000313" key="3">
    <source>
        <dbReference type="Proteomes" id="UP000308671"/>
    </source>
</evidence>